<dbReference type="EMBL" id="JALPRX010000095">
    <property type="protein sequence ID" value="MCK8786738.1"/>
    <property type="molecule type" value="Genomic_DNA"/>
</dbReference>
<gene>
    <name evidence="1" type="ORF">M0638_20410</name>
</gene>
<evidence type="ECO:0000313" key="2">
    <source>
        <dbReference type="Proteomes" id="UP001139516"/>
    </source>
</evidence>
<keyword evidence="2" id="KW-1185">Reference proteome</keyword>
<dbReference type="InterPro" id="IPR005564">
    <property type="entry name" value="Major_capsid_GpE"/>
</dbReference>
<sequence length="319" mass="34867">MLSSRGIAPAEGITTLDAAFEEATGSIRLLSSSPRGSTPSQLVRPQGAIRKLPSYHFSREFEVTADELLAALRPGTGQPETLESLINDRLEGPWGILTEWALTLEHLLLGAIDGVVYDADNATILYDFFGWTGTTRPAPVTIPFSTSTSDTAVIVQRALGLKRQVVRALNGLPTSKAMITVLCGDNFFDDFWTCREVVHARKFDALGSQDIAKAISESTPYSAFSYAGILWVNYRGTDDNATVAVPTDEARLFVEGVPGLFQTYYAPADSMEAVQAPGEQLYVLRRPERQTSKQVVLEVQSNPLIACIRPQSLRRLVRG</sequence>
<accession>A0A9X1YAW7</accession>
<dbReference type="Pfam" id="PF03864">
    <property type="entry name" value="Phage_cap_E"/>
    <property type="match status" value="1"/>
</dbReference>
<proteinExistence type="predicted"/>
<protein>
    <submittedName>
        <fullName evidence="1">Major capsid protein</fullName>
    </submittedName>
</protein>
<evidence type="ECO:0000313" key="1">
    <source>
        <dbReference type="EMBL" id="MCK8786738.1"/>
    </source>
</evidence>
<comment type="caution">
    <text evidence="1">The sequence shown here is derived from an EMBL/GenBank/DDBJ whole genome shotgun (WGS) entry which is preliminary data.</text>
</comment>
<dbReference type="AlphaFoldDB" id="A0A9X1YAW7"/>
<dbReference type="Proteomes" id="UP001139516">
    <property type="component" value="Unassembled WGS sequence"/>
</dbReference>
<organism evidence="1 2">
    <name type="scientific">Roseomonas acroporae</name>
    <dbReference type="NCBI Taxonomy" id="2937791"/>
    <lineage>
        <taxon>Bacteria</taxon>
        <taxon>Pseudomonadati</taxon>
        <taxon>Pseudomonadota</taxon>
        <taxon>Alphaproteobacteria</taxon>
        <taxon>Acetobacterales</taxon>
        <taxon>Roseomonadaceae</taxon>
        <taxon>Roseomonas</taxon>
    </lineage>
</organism>
<name>A0A9X1YAW7_9PROT</name>
<reference evidence="1" key="1">
    <citation type="submission" date="2022-04" db="EMBL/GenBank/DDBJ databases">
        <title>Roseomonas acroporae sp. nov., isolated from coral Acropora digitifera.</title>
        <authorList>
            <person name="Sun H."/>
        </authorList>
    </citation>
    <scope>NUCLEOTIDE SEQUENCE</scope>
    <source>
        <strain evidence="1">NAR14</strain>
    </source>
</reference>